<dbReference type="PANTHER" id="PTHR14303:SF0">
    <property type="entry name" value="DNA POLYMERASE DELTA SUBUNIT 4"/>
    <property type="match status" value="1"/>
</dbReference>
<dbReference type="GO" id="GO:0000731">
    <property type="term" value="P:DNA synthesis involved in DNA repair"/>
    <property type="evidence" value="ECO:0007669"/>
    <property type="project" value="InterPro"/>
</dbReference>
<dbReference type="Proteomes" id="UP000306584">
    <property type="component" value="Unassembled WGS sequence"/>
</dbReference>
<sequence length="218" mass="24462">MGSHFEPITHPQYNSKINMAPKRSTSSTSAAQRNQQTLSFGKQGSARVTKTALGQRDSKTTKKDKALLEVVSNHAINQATTADAAIEEQADAEFEEIKAVKTEEASSGKDEIETRARRITDVQIKKYWRNKEADRIAPRVHQQGLDVAEKILREFDMSGQYGPCIGIARVKRWRRASTLGLNPPLEVLAVLLKEGDKNKTRMQRAHVDELMSSRFIET</sequence>
<comment type="caution">
    <text evidence="2">The sequence shown here is derived from an EMBL/GenBank/DDBJ whole genome shotgun (WGS) entry which is preliminary data.</text>
</comment>
<dbReference type="EMBL" id="QZBD01000002">
    <property type="protein sequence ID" value="THY36755.1"/>
    <property type="molecule type" value="Genomic_DNA"/>
</dbReference>
<feature type="compositionally biased region" description="Polar residues" evidence="1">
    <location>
        <begin position="11"/>
        <end position="48"/>
    </location>
</feature>
<evidence type="ECO:0008006" key="4">
    <source>
        <dbReference type="Google" id="ProtNLM"/>
    </source>
</evidence>
<dbReference type="Pfam" id="PF04081">
    <property type="entry name" value="DNA_pol_delta_4"/>
    <property type="match status" value="1"/>
</dbReference>
<feature type="region of interest" description="Disordered" evidence="1">
    <location>
        <begin position="1"/>
        <end position="61"/>
    </location>
</feature>
<evidence type="ECO:0000313" key="3">
    <source>
        <dbReference type="Proteomes" id="UP000306584"/>
    </source>
</evidence>
<dbReference type="PANTHER" id="PTHR14303">
    <property type="entry name" value="DNA POLYMERASE DELTA SUBUNIT 4"/>
    <property type="match status" value="1"/>
</dbReference>
<dbReference type="InterPro" id="IPR007218">
    <property type="entry name" value="DNA_pol_delta_4"/>
</dbReference>
<reference evidence="2 3" key="1">
    <citation type="submission" date="2018-10" db="EMBL/GenBank/DDBJ databases">
        <title>Fifty Aureobasidium pullulans genomes reveal a recombining polyextremotolerant generalist.</title>
        <authorList>
            <person name="Gostincar C."/>
            <person name="Turk M."/>
            <person name="Zajc J."/>
            <person name="Gunde-Cimerman N."/>
        </authorList>
    </citation>
    <scope>NUCLEOTIDE SEQUENCE [LARGE SCALE GENOMIC DNA]</scope>
    <source>
        <strain evidence="2 3">EXF-6604</strain>
    </source>
</reference>
<gene>
    <name evidence="2" type="ORF">D6D01_00164</name>
</gene>
<organism evidence="2 3">
    <name type="scientific">Aureobasidium pullulans</name>
    <name type="common">Black yeast</name>
    <name type="synonym">Pullularia pullulans</name>
    <dbReference type="NCBI Taxonomy" id="5580"/>
    <lineage>
        <taxon>Eukaryota</taxon>
        <taxon>Fungi</taxon>
        <taxon>Dikarya</taxon>
        <taxon>Ascomycota</taxon>
        <taxon>Pezizomycotina</taxon>
        <taxon>Dothideomycetes</taxon>
        <taxon>Dothideomycetidae</taxon>
        <taxon>Dothideales</taxon>
        <taxon>Saccotheciaceae</taxon>
        <taxon>Aureobasidium</taxon>
    </lineage>
</organism>
<accession>A0A4S9M4D8</accession>
<dbReference type="GO" id="GO:0003887">
    <property type="term" value="F:DNA-directed DNA polymerase activity"/>
    <property type="evidence" value="ECO:0007669"/>
    <property type="project" value="TreeGrafter"/>
</dbReference>
<dbReference type="AlphaFoldDB" id="A0A4S9M4D8"/>
<evidence type="ECO:0000256" key="1">
    <source>
        <dbReference type="SAM" id="MobiDB-lite"/>
    </source>
</evidence>
<dbReference type="GO" id="GO:0043625">
    <property type="term" value="C:delta DNA polymerase complex"/>
    <property type="evidence" value="ECO:0007669"/>
    <property type="project" value="TreeGrafter"/>
</dbReference>
<proteinExistence type="predicted"/>
<dbReference type="GO" id="GO:0006261">
    <property type="term" value="P:DNA-templated DNA replication"/>
    <property type="evidence" value="ECO:0007669"/>
    <property type="project" value="TreeGrafter"/>
</dbReference>
<protein>
    <recommendedName>
        <fullName evidence="4">DNA polymerase delta subunit 4</fullName>
    </recommendedName>
</protein>
<name>A0A4S9M4D8_AURPU</name>
<evidence type="ECO:0000313" key="2">
    <source>
        <dbReference type="EMBL" id="THY36755.1"/>
    </source>
</evidence>